<dbReference type="AlphaFoldDB" id="A0A413SMR8"/>
<dbReference type="PANTHER" id="PTHR33121:SF71">
    <property type="entry name" value="OXYGEN SENSOR PROTEIN DOSP"/>
    <property type="match status" value="1"/>
</dbReference>
<comment type="caution">
    <text evidence="3">The sequence shown here is derived from an EMBL/GenBank/DDBJ whole genome shotgun (WGS) entry which is preliminary data.</text>
</comment>
<dbReference type="SMART" id="SM00267">
    <property type="entry name" value="GGDEF"/>
    <property type="match status" value="1"/>
</dbReference>
<dbReference type="Proteomes" id="UP000284465">
    <property type="component" value="Unassembled WGS sequence"/>
</dbReference>
<dbReference type="Pfam" id="PF00990">
    <property type="entry name" value="GGDEF"/>
    <property type="match status" value="1"/>
</dbReference>
<dbReference type="InterPro" id="IPR035919">
    <property type="entry name" value="EAL_sf"/>
</dbReference>
<protein>
    <submittedName>
        <fullName evidence="3">GGDEF domain-containing protein</fullName>
    </submittedName>
</protein>
<dbReference type="SMART" id="SM00052">
    <property type="entry name" value="EAL"/>
    <property type="match status" value="1"/>
</dbReference>
<dbReference type="Pfam" id="PF00563">
    <property type="entry name" value="EAL"/>
    <property type="match status" value="1"/>
</dbReference>
<evidence type="ECO:0000313" key="4">
    <source>
        <dbReference type="Proteomes" id="UP000284465"/>
    </source>
</evidence>
<dbReference type="SUPFAM" id="SSF141868">
    <property type="entry name" value="EAL domain-like"/>
    <property type="match status" value="1"/>
</dbReference>
<dbReference type="RefSeq" id="WP_015522089.1">
    <property type="nucleotide sequence ID" value="NZ_QSFP01000003.1"/>
</dbReference>
<feature type="domain" description="EAL" evidence="1">
    <location>
        <begin position="195"/>
        <end position="450"/>
    </location>
</feature>
<sequence>MFGFFMSVVKEDGNEYLLHILVNQNVIPEIDALTDLYGQKKFEKDVEGYIRTGRKVAVLEVEIDHMADINILYGANYTDRLQREIAHHFIYMMDENKAVYHMNNSNCAFILRDADRVDAGIFLEEVRKNLEKNITLNGRHFELKLYAAGLMLENYSGETMTVQSKLEYTLEKARSARNHKLVFFNDIVKTNGGVNLDFMKIIHQSVLGGCDGFYVEYQPIVTSEGGKIAGAEALVRWKKEPYGAVPPGLFIDWIEDNPCMYDLGNYVLAEALKNSAEFIKINPDFFINVNVSAKQLEQKSFRDVVLSLLKENDYPPNHLCLEITERCRQLPIDVINEEVCFLQQYGIHFAMDDYGTGNASSSIVLGVPMNEIKIDMSFIKGILNNEKQQMLVKNIVNFARSTNMKSCIEGVEDKSLQDYLRSFGATWFQGYYYSKPVGEEQLKKLLLEEMYNKKDAS</sequence>
<evidence type="ECO:0000313" key="3">
    <source>
        <dbReference type="EMBL" id="RHA69126.1"/>
    </source>
</evidence>
<dbReference type="SUPFAM" id="SSF55073">
    <property type="entry name" value="Nucleotide cyclase"/>
    <property type="match status" value="1"/>
</dbReference>
<dbReference type="PANTHER" id="PTHR33121">
    <property type="entry name" value="CYCLIC DI-GMP PHOSPHODIESTERASE PDEF"/>
    <property type="match status" value="1"/>
</dbReference>
<dbReference type="InterPro" id="IPR001633">
    <property type="entry name" value="EAL_dom"/>
</dbReference>
<proteinExistence type="predicted"/>
<reference evidence="3 4" key="1">
    <citation type="submission" date="2018-08" db="EMBL/GenBank/DDBJ databases">
        <title>A genome reference for cultivated species of the human gut microbiota.</title>
        <authorList>
            <person name="Zou Y."/>
            <person name="Xue W."/>
            <person name="Luo G."/>
        </authorList>
    </citation>
    <scope>NUCLEOTIDE SEQUENCE [LARGE SCALE GENOMIC DNA]</scope>
    <source>
        <strain evidence="3 4">AM43-11</strain>
    </source>
</reference>
<dbReference type="CDD" id="cd01948">
    <property type="entry name" value="EAL"/>
    <property type="match status" value="1"/>
</dbReference>
<dbReference type="InterPro" id="IPR043128">
    <property type="entry name" value="Rev_trsase/Diguanyl_cyclase"/>
</dbReference>
<evidence type="ECO:0000259" key="1">
    <source>
        <dbReference type="PROSITE" id="PS50883"/>
    </source>
</evidence>
<dbReference type="PROSITE" id="PS50887">
    <property type="entry name" value="GGDEF"/>
    <property type="match status" value="1"/>
</dbReference>
<gene>
    <name evidence="3" type="ORF">DW927_03755</name>
</gene>
<feature type="domain" description="GGDEF" evidence="2">
    <location>
        <begin position="54"/>
        <end position="186"/>
    </location>
</feature>
<evidence type="ECO:0000259" key="2">
    <source>
        <dbReference type="PROSITE" id="PS50887"/>
    </source>
</evidence>
<name>A0A413SMR8_9FIRM</name>
<dbReference type="GO" id="GO:0071111">
    <property type="term" value="F:cyclic-guanylate-specific phosphodiesterase activity"/>
    <property type="evidence" value="ECO:0007669"/>
    <property type="project" value="InterPro"/>
</dbReference>
<dbReference type="Gene3D" id="3.30.70.270">
    <property type="match status" value="1"/>
</dbReference>
<accession>A0A413SMR8</accession>
<dbReference type="InterPro" id="IPR029787">
    <property type="entry name" value="Nucleotide_cyclase"/>
</dbReference>
<dbReference type="InterPro" id="IPR000160">
    <property type="entry name" value="GGDEF_dom"/>
</dbReference>
<dbReference type="InterPro" id="IPR050706">
    <property type="entry name" value="Cyclic-di-GMP_PDE-like"/>
</dbReference>
<dbReference type="Gene3D" id="3.20.20.450">
    <property type="entry name" value="EAL domain"/>
    <property type="match status" value="1"/>
</dbReference>
<dbReference type="PROSITE" id="PS50883">
    <property type="entry name" value="EAL"/>
    <property type="match status" value="1"/>
</dbReference>
<organism evidence="3 4">
    <name type="scientific">Roseburia intestinalis</name>
    <dbReference type="NCBI Taxonomy" id="166486"/>
    <lineage>
        <taxon>Bacteria</taxon>
        <taxon>Bacillati</taxon>
        <taxon>Bacillota</taxon>
        <taxon>Clostridia</taxon>
        <taxon>Lachnospirales</taxon>
        <taxon>Lachnospiraceae</taxon>
        <taxon>Roseburia</taxon>
    </lineage>
</organism>
<dbReference type="EMBL" id="QSFP01000003">
    <property type="protein sequence ID" value="RHA69126.1"/>
    <property type="molecule type" value="Genomic_DNA"/>
</dbReference>